<dbReference type="AlphaFoldDB" id="A0A132B2F6"/>
<reference evidence="4 5" key="1">
    <citation type="submission" date="2015-10" db="EMBL/GenBank/DDBJ databases">
        <title>Full genome of DAOMC 229536 Phialocephala scopiformis, a fungal endophyte of spruce producing the potent anti-insectan compound rugulosin.</title>
        <authorList>
            <consortium name="DOE Joint Genome Institute"/>
            <person name="Walker A.K."/>
            <person name="Frasz S.L."/>
            <person name="Seifert K.A."/>
            <person name="Miller J.D."/>
            <person name="Mondo S.J."/>
            <person name="Labutti K."/>
            <person name="Lipzen A."/>
            <person name="Dockter R."/>
            <person name="Kennedy M."/>
            <person name="Grigoriev I.V."/>
            <person name="Spatafora J.W."/>
        </authorList>
    </citation>
    <scope>NUCLEOTIDE SEQUENCE [LARGE SCALE GENOMIC DNA]</scope>
    <source>
        <strain evidence="4 5">CBS 120377</strain>
    </source>
</reference>
<evidence type="ECO:0000259" key="3">
    <source>
        <dbReference type="PROSITE" id="PS50011"/>
    </source>
</evidence>
<dbReference type="InParanoid" id="A0A132B2F6"/>
<feature type="binding site" evidence="1">
    <location>
        <position position="146"/>
    </location>
    <ligand>
        <name>ATP</name>
        <dbReference type="ChEBI" id="CHEBI:30616"/>
    </ligand>
</feature>
<keyword evidence="4" id="KW-0808">Transferase</keyword>
<dbReference type="Pfam" id="PF00069">
    <property type="entry name" value="Pkinase"/>
    <property type="match status" value="1"/>
</dbReference>
<dbReference type="GO" id="GO:0005737">
    <property type="term" value="C:cytoplasm"/>
    <property type="evidence" value="ECO:0007669"/>
    <property type="project" value="TreeGrafter"/>
</dbReference>
<dbReference type="SUPFAM" id="SSF56112">
    <property type="entry name" value="Protein kinase-like (PK-like)"/>
    <property type="match status" value="1"/>
</dbReference>
<evidence type="ECO:0000256" key="1">
    <source>
        <dbReference type="PROSITE-ProRule" id="PRU10141"/>
    </source>
</evidence>
<dbReference type="Gene3D" id="3.30.200.20">
    <property type="entry name" value="Phosphorylase Kinase, domain 1"/>
    <property type="match status" value="1"/>
</dbReference>
<gene>
    <name evidence="4" type="ORF">LY89DRAFT_633231</name>
</gene>
<name>A0A132B2F6_MOLSC</name>
<dbReference type="OrthoDB" id="3531824at2759"/>
<dbReference type="InterPro" id="IPR000719">
    <property type="entry name" value="Prot_kinase_dom"/>
</dbReference>
<feature type="domain" description="Protein kinase" evidence="3">
    <location>
        <begin position="117"/>
        <end position="198"/>
    </location>
</feature>
<feature type="coiled-coil region" evidence="2">
    <location>
        <begin position="145"/>
        <end position="172"/>
    </location>
</feature>
<keyword evidence="1" id="KW-0547">Nucleotide-binding</keyword>
<keyword evidence="1" id="KW-0067">ATP-binding</keyword>
<dbReference type="InterPro" id="IPR011009">
    <property type="entry name" value="Kinase-like_dom_sf"/>
</dbReference>
<evidence type="ECO:0000313" key="4">
    <source>
        <dbReference type="EMBL" id="KUJ06219.1"/>
    </source>
</evidence>
<keyword evidence="4" id="KW-0418">Kinase</keyword>
<dbReference type="KEGG" id="psco:LY89DRAFT_633231"/>
<dbReference type="GO" id="GO:0004674">
    <property type="term" value="F:protein serine/threonine kinase activity"/>
    <property type="evidence" value="ECO:0007669"/>
    <property type="project" value="TreeGrafter"/>
</dbReference>
<dbReference type="RefSeq" id="XP_018060574.1">
    <property type="nucleotide sequence ID" value="XM_018211337.1"/>
</dbReference>
<dbReference type="Proteomes" id="UP000070700">
    <property type="component" value="Unassembled WGS sequence"/>
</dbReference>
<dbReference type="InterPro" id="IPR053235">
    <property type="entry name" value="Ser_Thr_kinase"/>
</dbReference>
<proteinExistence type="predicted"/>
<dbReference type="GeneID" id="28821063"/>
<dbReference type="InterPro" id="IPR017441">
    <property type="entry name" value="Protein_kinase_ATP_BS"/>
</dbReference>
<evidence type="ECO:0000256" key="2">
    <source>
        <dbReference type="SAM" id="Coils"/>
    </source>
</evidence>
<sequence length="198" mass="22968">MLRDDSSGSTTSIHPRQIDSNLWEFPSKSTGTPRQRAVLERGDWDLAMGPAEFLLQFSDRDGWWNRYAKEKKVLATRKLPADCMLTLPTMSLPPTRYQTRVQTPRIPEHKIRDSVTYHELEYLGKGSFGRVSRVLDLQWGGIMAVKIINVEREKEKETKETLKREVELLAKLSHPHIIEYKHSQGWEFGEPSAYENNE</sequence>
<keyword evidence="5" id="KW-1185">Reference proteome</keyword>
<dbReference type="PROSITE" id="PS50011">
    <property type="entry name" value="PROTEIN_KINASE_DOM"/>
    <property type="match status" value="1"/>
</dbReference>
<dbReference type="PANTHER" id="PTHR24361">
    <property type="entry name" value="MITOGEN-ACTIVATED KINASE KINASE KINASE"/>
    <property type="match status" value="1"/>
</dbReference>
<protein>
    <submittedName>
        <fullName evidence="4">Pkinase-domain-containing protein</fullName>
    </submittedName>
</protein>
<dbReference type="EMBL" id="KQ947450">
    <property type="protein sequence ID" value="KUJ06219.1"/>
    <property type="molecule type" value="Genomic_DNA"/>
</dbReference>
<keyword evidence="2" id="KW-0175">Coiled coil</keyword>
<evidence type="ECO:0000313" key="5">
    <source>
        <dbReference type="Proteomes" id="UP000070700"/>
    </source>
</evidence>
<accession>A0A132B2F6</accession>
<dbReference type="GO" id="GO:0005524">
    <property type="term" value="F:ATP binding"/>
    <property type="evidence" value="ECO:0007669"/>
    <property type="project" value="UniProtKB-UniRule"/>
</dbReference>
<dbReference type="PROSITE" id="PS00107">
    <property type="entry name" value="PROTEIN_KINASE_ATP"/>
    <property type="match status" value="1"/>
</dbReference>
<organism evidence="4 5">
    <name type="scientific">Mollisia scopiformis</name>
    <name type="common">Conifer needle endophyte fungus</name>
    <name type="synonym">Phialocephala scopiformis</name>
    <dbReference type="NCBI Taxonomy" id="149040"/>
    <lineage>
        <taxon>Eukaryota</taxon>
        <taxon>Fungi</taxon>
        <taxon>Dikarya</taxon>
        <taxon>Ascomycota</taxon>
        <taxon>Pezizomycotina</taxon>
        <taxon>Leotiomycetes</taxon>
        <taxon>Helotiales</taxon>
        <taxon>Mollisiaceae</taxon>
        <taxon>Mollisia</taxon>
    </lineage>
</organism>